<dbReference type="OrthoDB" id="2181at10239"/>
<evidence type="ECO:0000256" key="1">
    <source>
        <dbReference type="SAM" id="MobiDB-lite"/>
    </source>
</evidence>
<sequence length="493" mass="55047">MDIDSIRTPTLYEVSKMKEDWGLEGEEQTHLVLFLSFIKGGFVIMTGLSSGGKNAVVNSAAYCTPGGAEEAEDSDWVYQVSTSLSKTQLYSDHEVVNSKPVHVHMDISSLRDKQFLEDVWKAHGEGKSITHSWTEVIGQERHSRSQTLHPPNCMVLFLAEDNQQVNLNDYAEVRNRALVVPIDDSQELTEKVNTRQAKQEAGLIEDNLTPERTEEIRNYVDSIPTSTYGDGGSGGMLNPVAVAIDEQNPLPQHFTEARRDFPRLLNFMEAVTLFHYNNRLEVPNKLMGDAAQGMVTMLVTPADAWLAMRVFGETMVLSALNLRDKHFELLSILRNRPDEALSADELQMEMRSRGYNITTPDVRSAMDDMQYKGYVRPDKSGSPVVYSATPFASKARRYVDLDWSQVVETTKETAAEALPGKIGDQYIDRFCEGEGLLVTHPFTGETVNLTEATANELQQKEEQLADEMDSQVFDNDDDEPDAGNDDGGLASFT</sequence>
<dbReference type="Proteomes" id="UP000011138">
    <property type="component" value="Segment"/>
</dbReference>
<reference evidence="2 3" key="1">
    <citation type="journal article" date="2013" name="J. Virol.">
        <title>Insights into head-tailed viruses infecting extremely halophilic archaea.</title>
        <authorList>
            <person name="Pietila M.K."/>
            <person name="Laurinmaki P."/>
            <person name="Russell D.A."/>
            <person name="Ko C.C."/>
            <person name="Jacobs-Sera D."/>
            <person name="Butcher S.J."/>
            <person name="Bamford D.H."/>
            <person name="Hendrix R.W."/>
        </authorList>
    </citation>
    <scope>NUCLEOTIDE SEQUENCE [LARGE SCALE GENOMIC DNA]</scope>
</reference>
<accession>L7TIW8</accession>
<evidence type="ECO:0000313" key="2">
    <source>
        <dbReference type="EMBL" id="AGC34333.1"/>
    </source>
</evidence>
<feature type="region of interest" description="Disordered" evidence="1">
    <location>
        <begin position="463"/>
        <end position="493"/>
    </location>
</feature>
<organism evidence="2 3">
    <name type="scientific">Halorubrum sodomense tailed virus 2</name>
    <dbReference type="NCBI Taxonomy" id="1262527"/>
    <lineage>
        <taxon>Viruses</taxon>
        <taxon>Duplodnaviria</taxon>
        <taxon>Heunggongvirae</taxon>
        <taxon>Uroviricota</taxon>
        <taxon>Caudoviricetes</taxon>
        <taxon>Thumleimavirales</taxon>
        <taxon>Hafunaviridae</taxon>
        <taxon>Mincapvirus</taxon>
        <taxon>Mincapvirus eilatense</taxon>
        <taxon>Mincapvirus HSTV2</taxon>
    </lineage>
</organism>
<name>L7TIW8_9CAUD</name>
<dbReference type="GeneID" id="14477202"/>
<dbReference type="KEGG" id="vg:14477202"/>
<feature type="compositionally biased region" description="Acidic residues" evidence="1">
    <location>
        <begin position="464"/>
        <end position="484"/>
    </location>
</feature>
<evidence type="ECO:0000313" key="3">
    <source>
        <dbReference type="Proteomes" id="UP000011138"/>
    </source>
</evidence>
<dbReference type="RefSeq" id="YP_007379143.1">
    <property type="nucleotide sequence ID" value="NC_020159.1"/>
</dbReference>
<protein>
    <submittedName>
        <fullName evidence="2">Uncharacterized protein</fullName>
    </submittedName>
</protein>
<dbReference type="EMBL" id="KC117376">
    <property type="protein sequence ID" value="AGC34333.1"/>
    <property type="molecule type" value="Genomic_DNA"/>
</dbReference>
<gene>
    <name evidence="2" type="primary">64</name>
    <name evidence="2" type="ORF">HSTV2_64</name>
</gene>
<keyword evidence="3" id="KW-1185">Reference proteome</keyword>
<proteinExistence type="predicted"/>